<feature type="region of interest" description="Disordered" evidence="1">
    <location>
        <begin position="27"/>
        <end position="64"/>
    </location>
</feature>
<dbReference type="PANTHER" id="PTHR47213">
    <property type="entry name" value="OS07G0567300 PROTEIN"/>
    <property type="match status" value="1"/>
</dbReference>
<sequence length="221" mass="24822">MDWCLPIAMPSIINTKFFRKLVLYSPSSQTNPNPNSNSDQDPDPRTQVPIQIQIPPDPESESESCHTSVNVTVTLHFTCSATSVPTAPRYGAHICALFAALLLLLSVSLLHSRLSFFNSHSHHPHLPHDYSSFNPLLDDLDSDSLTTSNSNDDRIDELDDAVLDTNNNNEEFLAEEEDEDVLQNQNSAVTSSYFFDPVKGVVRRSFNRRSIEDWEDYVPSV</sequence>
<dbReference type="InterPro" id="IPR044789">
    <property type="entry name" value="Put_A1-4-GlycosylTfrase_plant"/>
</dbReference>
<organism evidence="2">
    <name type="scientific">Sesamum latifolium</name>
    <dbReference type="NCBI Taxonomy" id="2727402"/>
    <lineage>
        <taxon>Eukaryota</taxon>
        <taxon>Viridiplantae</taxon>
        <taxon>Streptophyta</taxon>
        <taxon>Embryophyta</taxon>
        <taxon>Tracheophyta</taxon>
        <taxon>Spermatophyta</taxon>
        <taxon>Magnoliopsida</taxon>
        <taxon>eudicotyledons</taxon>
        <taxon>Gunneridae</taxon>
        <taxon>Pentapetalae</taxon>
        <taxon>asterids</taxon>
        <taxon>lamiids</taxon>
        <taxon>Lamiales</taxon>
        <taxon>Pedaliaceae</taxon>
        <taxon>Sesamum</taxon>
    </lineage>
</organism>
<evidence type="ECO:0000256" key="1">
    <source>
        <dbReference type="SAM" id="MobiDB-lite"/>
    </source>
</evidence>
<reference evidence="2" key="1">
    <citation type="submission" date="2020-06" db="EMBL/GenBank/DDBJ databases">
        <authorList>
            <person name="Li T."/>
            <person name="Hu X."/>
            <person name="Zhang T."/>
            <person name="Song X."/>
            <person name="Zhang H."/>
            <person name="Dai N."/>
            <person name="Sheng W."/>
            <person name="Hou X."/>
            <person name="Wei L."/>
        </authorList>
    </citation>
    <scope>NUCLEOTIDE SEQUENCE</scope>
    <source>
        <strain evidence="2">KEN1</strain>
        <tissue evidence="2">Leaf</tissue>
    </source>
</reference>
<protein>
    <recommendedName>
        <fullName evidence="3">Transmembrane protein</fullName>
    </recommendedName>
</protein>
<dbReference type="AlphaFoldDB" id="A0AAW2TVU9"/>
<name>A0AAW2TVU9_9LAMI</name>
<accession>A0AAW2TVU9</accession>
<evidence type="ECO:0000313" key="2">
    <source>
        <dbReference type="EMBL" id="KAL0407581.1"/>
    </source>
</evidence>
<proteinExistence type="predicted"/>
<gene>
    <name evidence="2" type="ORF">Slati_4072000</name>
</gene>
<comment type="caution">
    <text evidence="2">The sequence shown here is derived from an EMBL/GenBank/DDBJ whole genome shotgun (WGS) entry which is preliminary data.</text>
</comment>
<reference evidence="2" key="2">
    <citation type="journal article" date="2024" name="Plant">
        <title>Genomic evolution and insights into agronomic trait innovations of Sesamum species.</title>
        <authorList>
            <person name="Miao H."/>
            <person name="Wang L."/>
            <person name="Qu L."/>
            <person name="Liu H."/>
            <person name="Sun Y."/>
            <person name="Le M."/>
            <person name="Wang Q."/>
            <person name="Wei S."/>
            <person name="Zheng Y."/>
            <person name="Lin W."/>
            <person name="Duan Y."/>
            <person name="Cao H."/>
            <person name="Xiong S."/>
            <person name="Wang X."/>
            <person name="Wei L."/>
            <person name="Li C."/>
            <person name="Ma Q."/>
            <person name="Ju M."/>
            <person name="Zhao R."/>
            <person name="Li G."/>
            <person name="Mu C."/>
            <person name="Tian Q."/>
            <person name="Mei H."/>
            <person name="Zhang T."/>
            <person name="Gao T."/>
            <person name="Zhang H."/>
        </authorList>
    </citation>
    <scope>NUCLEOTIDE SEQUENCE</scope>
    <source>
        <strain evidence="2">KEN1</strain>
    </source>
</reference>
<dbReference type="EMBL" id="JACGWN010000014">
    <property type="protein sequence ID" value="KAL0407581.1"/>
    <property type="molecule type" value="Genomic_DNA"/>
</dbReference>
<evidence type="ECO:0008006" key="3">
    <source>
        <dbReference type="Google" id="ProtNLM"/>
    </source>
</evidence>
<feature type="compositionally biased region" description="Low complexity" evidence="1">
    <location>
        <begin position="27"/>
        <end position="39"/>
    </location>
</feature>
<dbReference type="PANTHER" id="PTHR47213:SF1">
    <property type="entry name" value="OS07G0567300 PROTEIN"/>
    <property type="match status" value="1"/>
</dbReference>